<evidence type="ECO:0000256" key="2">
    <source>
        <dbReference type="SAM" id="Phobius"/>
    </source>
</evidence>
<keyword evidence="2" id="KW-0472">Membrane</keyword>
<keyword evidence="2" id="KW-0812">Transmembrane</keyword>
<feature type="transmembrane region" description="Helical" evidence="2">
    <location>
        <begin position="156"/>
        <end position="177"/>
    </location>
</feature>
<reference evidence="4" key="1">
    <citation type="journal article" date="2023" name="Plant Biotechnol. J.">
        <title>Chromosome-level wild Hevea brasiliensis genome provides new tools for genomic-assisted breeding and valuable loci to elevate rubber yield.</title>
        <authorList>
            <person name="Cheng H."/>
            <person name="Song X."/>
            <person name="Hu Y."/>
            <person name="Wu T."/>
            <person name="Yang Q."/>
            <person name="An Z."/>
            <person name="Feng S."/>
            <person name="Deng Z."/>
            <person name="Wu W."/>
            <person name="Zeng X."/>
            <person name="Tu M."/>
            <person name="Wang X."/>
            <person name="Huang H."/>
        </authorList>
    </citation>
    <scope>NUCLEOTIDE SEQUENCE</scope>
    <source>
        <strain evidence="4">MT/VB/25A 57/8</strain>
    </source>
</reference>
<sequence>MRMFLVTRFSFFLLSFWIAVALVFLCCFCPVSALPQNGGVSRDSLKFILGEENLGPWRNGMPEAAAEAPGPSDDNTLVLAAKRTNRPDILHGFKRYRGGWDITNRHYWASVGFTGAPGFILAVLWLFSFGLAFALRCCCRWRINIKGKGSDRSQRICLIVLIVFTSAAAVGCILLSVGQDEFHGEALQTLKYVVNQSNYTVQTLRNVTWYLSLAKTINVAHVFLPSNVMDDIDKLNLDLNTAADTLEEKTGENSRKIVKVFNAVRSALITVAAVMLILALLGFFLSILGHQHAIHIFVVSGWLLVAITFILCGVFIILNNAISDTCMAMEEWVDHPHAVTALSSILPCVDQSTTNKTLIQSKEVINDIVNVVNTYIYTFANANPSQTEYNYYNQSGPFMPPLCYPFDSQLQDRQCGPQEVSMTNASMVWEDYVCKVSPFGLCTTVGRATPEIYDQLVAAVMESYALEHYTPLLLSLQDCKFVRDTFQEITSNYCPPLEHYLKIVNAGLGLIAVGVLLCLLLWILYANRPQREEVFVKLPLPIKGVNSRSSNKNSSRHHDNNDASLSNTSEV</sequence>
<comment type="caution">
    <text evidence="4">The sequence shown here is derived from an EMBL/GenBank/DDBJ whole genome shotgun (WGS) entry which is preliminary data.</text>
</comment>
<feature type="region of interest" description="Disordered" evidence="1">
    <location>
        <begin position="546"/>
        <end position="571"/>
    </location>
</feature>
<evidence type="ECO:0000256" key="3">
    <source>
        <dbReference type="SAM" id="SignalP"/>
    </source>
</evidence>
<feature type="transmembrane region" description="Helical" evidence="2">
    <location>
        <begin position="296"/>
        <end position="318"/>
    </location>
</feature>
<feature type="transmembrane region" description="Helical" evidence="2">
    <location>
        <begin position="503"/>
        <end position="525"/>
    </location>
</feature>
<name>A0ABQ9L9D4_HEVBR</name>
<feature type="transmembrane region" description="Helical" evidence="2">
    <location>
        <begin position="267"/>
        <end position="289"/>
    </location>
</feature>
<dbReference type="PANTHER" id="PTHR31414">
    <property type="entry name" value="TRANSMEMBRANE PROTEIN DDB_G0292058"/>
    <property type="match status" value="1"/>
</dbReference>
<evidence type="ECO:0000313" key="5">
    <source>
        <dbReference type="Proteomes" id="UP001174677"/>
    </source>
</evidence>
<dbReference type="Proteomes" id="UP001174677">
    <property type="component" value="Chromosome 13"/>
</dbReference>
<feature type="signal peptide" evidence="3">
    <location>
        <begin position="1"/>
        <end position="33"/>
    </location>
</feature>
<feature type="transmembrane region" description="Helical" evidence="2">
    <location>
        <begin position="107"/>
        <end position="135"/>
    </location>
</feature>
<evidence type="ECO:0000256" key="1">
    <source>
        <dbReference type="SAM" id="MobiDB-lite"/>
    </source>
</evidence>
<keyword evidence="5" id="KW-1185">Reference proteome</keyword>
<evidence type="ECO:0000313" key="4">
    <source>
        <dbReference type="EMBL" id="KAJ9163236.1"/>
    </source>
</evidence>
<protein>
    <submittedName>
        <fullName evidence="4">Uncharacterized protein</fullName>
    </submittedName>
</protein>
<feature type="chain" id="PRO_5047166775" evidence="3">
    <location>
        <begin position="34"/>
        <end position="571"/>
    </location>
</feature>
<gene>
    <name evidence="4" type="ORF">P3X46_022927</name>
</gene>
<proteinExistence type="predicted"/>
<dbReference type="InterPro" id="IPR040283">
    <property type="entry name" value="DDB_G0292058-like"/>
</dbReference>
<accession>A0ABQ9L9D4</accession>
<keyword evidence="2" id="KW-1133">Transmembrane helix</keyword>
<dbReference type="PANTHER" id="PTHR31414:SF16">
    <property type="entry name" value="TRANSMEMBRANE PROTEIN"/>
    <property type="match status" value="1"/>
</dbReference>
<dbReference type="EMBL" id="JARPOI010000013">
    <property type="protein sequence ID" value="KAJ9163236.1"/>
    <property type="molecule type" value="Genomic_DNA"/>
</dbReference>
<organism evidence="4 5">
    <name type="scientific">Hevea brasiliensis</name>
    <name type="common">Para rubber tree</name>
    <name type="synonym">Siphonia brasiliensis</name>
    <dbReference type="NCBI Taxonomy" id="3981"/>
    <lineage>
        <taxon>Eukaryota</taxon>
        <taxon>Viridiplantae</taxon>
        <taxon>Streptophyta</taxon>
        <taxon>Embryophyta</taxon>
        <taxon>Tracheophyta</taxon>
        <taxon>Spermatophyta</taxon>
        <taxon>Magnoliopsida</taxon>
        <taxon>eudicotyledons</taxon>
        <taxon>Gunneridae</taxon>
        <taxon>Pentapetalae</taxon>
        <taxon>rosids</taxon>
        <taxon>fabids</taxon>
        <taxon>Malpighiales</taxon>
        <taxon>Euphorbiaceae</taxon>
        <taxon>Crotonoideae</taxon>
        <taxon>Micrandreae</taxon>
        <taxon>Hevea</taxon>
    </lineage>
</organism>
<keyword evidence="3" id="KW-0732">Signal</keyword>